<dbReference type="SUPFAM" id="SSF52833">
    <property type="entry name" value="Thioredoxin-like"/>
    <property type="match status" value="1"/>
</dbReference>
<gene>
    <name evidence="1" type="ORF">NEQG_02016</name>
</gene>
<dbReference type="Proteomes" id="UP000002872">
    <property type="component" value="Unassembled WGS sequence"/>
</dbReference>
<dbReference type="InterPro" id="IPR036249">
    <property type="entry name" value="Thioredoxin-like_sf"/>
</dbReference>
<dbReference type="Gene3D" id="3.40.30.10">
    <property type="entry name" value="Glutaredoxin"/>
    <property type="match status" value="1"/>
</dbReference>
<dbReference type="STRING" id="935791.I3EFE7"/>
<accession>I3EFE7</accession>
<dbReference type="HOGENOM" id="CLU_2278197_0_0_1"/>
<organism evidence="1 2">
    <name type="scientific">Nematocida parisii (strain ERTm3)</name>
    <name type="common">Nematode killer fungus</name>
    <dbReference type="NCBI Taxonomy" id="935791"/>
    <lineage>
        <taxon>Eukaryota</taxon>
        <taxon>Fungi</taxon>
        <taxon>Fungi incertae sedis</taxon>
        <taxon>Microsporidia</taxon>
        <taxon>Nematocida</taxon>
    </lineage>
</organism>
<proteinExistence type="predicted"/>
<evidence type="ECO:0000313" key="1">
    <source>
        <dbReference type="EMBL" id="EIJ87944.1"/>
    </source>
</evidence>
<dbReference type="InParanoid" id="I3EFE7"/>
<dbReference type="OrthoDB" id="10257948at2759"/>
<dbReference type="PANTHER" id="PTHR21148">
    <property type="entry name" value="THIOREDOXIN DOMAIN-CONTAINING PROTEIN 9"/>
    <property type="match status" value="1"/>
</dbReference>
<protein>
    <recommendedName>
        <fullName evidence="3">Thioredoxin domain-containing protein</fullName>
    </recommendedName>
</protein>
<evidence type="ECO:0008006" key="3">
    <source>
        <dbReference type="Google" id="ProtNLM"/>
    </source>
</evidence>
<evidence type="ECO:0000313" key="2">
    <source>
        <dbReference type="Proteomes" id="UP000002872"/>
    </source>
</evidence>
<sequence length="102" mass="11837">MLVHFYDRRFRRCQEMNAALEEIAPNYPKIQFLCAEAVKFPFMTEKLEIEQLPYLATFSDGYFTGGIIGFQDIGEEQLDRSLLEQYILQSSLCDKSPAETVQ</sequence>
<dbReference type="AlphaFoldDB" id="I3EFE7"/>
<keyword evidence="2" id="KW-1185">Reference proteome</keyword>
<dbReference type="VEuPathDB" id="MicrosporidiaDB:NEQG_02016"/>
<dbReference type="EMBL" id="GL870880">
    <property type="protein sequence ID" value="EIJ87944.1"/>
    <property type="molecule type" value="Genomic_DNA"/>
</dbReference>
<reference evidence="1" key="1">
    <citation type="submission" date="2011-01" db="EMBL/GenBank/DDBJ databases">
        <title>The Genome Sequence of Nematocida parisii strain ERTm3.</title>
        <authorList>
            <consortium name="The Broad Institute Genome Sequencing Platform"/>
            <consortium name="The Broad Institute Genome Sequencing Center for Infectious Disease"/>
            <person name="Cuomo C."/>
            <person name="Troemel E."/>
            <person name="Young S.K."/>
            <person name="Zeng Q."/>
            <person name="Gargeya S."/>
            <person name="Fitzgerald M."/>
            <person name="Haas B."/>
            <person name="Abouelleil A."/>
            <person name="Alvarado L."/>
            <person name="Arachchi H.M."/>
            <person name="Berlin A."/>
            <person name="Chapman S.B."/>
            <person name="Gearin G."/>
            <person name="Goldberg J."/>
            <person name="Griggs A."/>
            <person name="Gujja S."/>
            <person name="Hansen M."/>
            <person name="Heiman D."/>
            <person name="Howarth C."/>
            <person name="Larimer J."/>
            <person name="Lui A."/>
            <person name="MacDonald P.J.P."/>
            <person name="McCowen C."/>
            <person name="Montmayeur A."/>
            <person name="Murphy C."/>
            <person name="Neiman D."/>
            <person name="Pearson M."/>
            <person name="Priest M."/>
            <person name="Roberts A."/>
            <person name="Saif S."/>
            <person name="Shea T."/>
            <person name="Sisk P."/>
            <person name="Stolte C."/>
            <person name="Sykes S."/>
            <person name="Wortman J."/>
            <person name="Nusbaum C."/>
            <person name="Birren B."/>
        </authorList>
    </citation>
    <scope>NUCLEOTIDE SEQUENCE</scope>
    <source>
        <strain evidence="1">ERTm3</strain>
    </source>
</reference>
<name>I3EFE7_NEMP3</name>